<organism evidence="2 3">
    <name type="scientific">endosymbiont of Escarpia spicata</name>
    <dbReference type="NCBI Taxonomy" id="2200908"/>
    <lineage>
        <taxon>Bacteria</taxon>
        <taxon>Pseudomonadati</taxon>
        <taxon>Pseudomonadota</taxon>
        <taxon>Gammaproteobacteria</taxon>
        <taxon>sulfur-oxidizing symbionts</taxon>
    </lineage>
</organism>
<reference evidence="2 3" key="1">
    <citation type="journal article" date="2018" name="ISME J.">
        <title>Endosymbiont genomes yield clues of tubeworm success.</title>
        <authorList>
            <person name="Li Y."/>
            <person name="Liles M.R."/>
            <person name="Halanych K.M."/>
        </authorList>
    </citation>
    <scope>NUCLEOTIDE SEQUENCE [LARGE SCALE GENOMIC DNA]</scope>
    <source>
        <strain evidence="2">A1462</strain>
    </source>
</reference>
<accession>A0A370DGV5</accession>
<dbReference type="InterPro" id="IPR025245">
    <property type="entry name" value="DUF4197"/>
</dbReference>
<dbReference type="Pfam" id="PF13852">
    <property type="entry name" value="DUF4197"/>
    <property type="match status" value="1"/>
</dbReference>
<evidence type="ECO:0000313" key="3">
    <source>
        <dbReference type="Proteomes" id="UP000254771"/>
    </source>
</evidence>
<protein>
    <submittedName>
        <fullName evidence="2">DUF4197 domain-containing protein</fullName>
    </submittedName>
</protein>
<proteinExistence type="predicted"/>
<comment type="caution">
    <text evidence="2">The sequence shown here is derived from an EMBL/GenBank/DDBJ whole genome shotgun (WGS) entry which is preliminary data.</text>
</comment>
<dbReference type="Proteomes" id="UP000254771">
    <property type="component" value="Unassembled WGS sequence"/>
</dbReference>
<dbReference type="EMBL" id="QFXE01000017">
    <property type="protein sequence ID" value="RDH84148.1"/>
    <property type="molecule type" value="Genomic_DNA"/>
</dbReference>
<sequence length="249" mass="27162">MKKREFTRLLAVTAVLTVLASSAQGDWKSIFKQFVESDNVESATQSVLSNSDMVSGLKEALANGVETAINRLGKTDGFLADELVRIAMPDSLKTIESIARKTGQGHYVDEFVTTLNRAAEQAVPEASAILGDSIRELSVADAKSILNGSDDAATQYFRKSSEAQLEEKFRPIVERATNSAGVTSAYKSLLGQAGGMLGGFFNTDSLDLDRYVTDRTMDGLFKYIAIQEKQIRENPTARTTDLLKKVFSE</sequence>
<evidence type="ECO:0000256" key="1">
    <source>
        <dbReference type="SAM" id="SignalP"/>
    </source>
</evidence>
<feature type="signal peptide" evidence="1">
    <location>
        <begin position="1"/>
        <end position="25"/>
    </location>
</feature>
<gene>
    <name evidence="2" type="ORF">DIZ78_12970</name>
</gene>
<feature type="chain" id="PRO_5017010955" evidence="1">
    <location>
        <begin position="26"/>
        <end position="249"/>
    </location>
</feature>
<dbReference type="AlphaFoldDB" id="A0A370DGV5"/>
<keyword evidence="3" id="KW-1185">Reference proteome</keyword>
<evidence type="ECO:0000313" key="2">
    <source>
        <dbReference type="EMBL" id="RDH84148.1"/>
    </source>
</evidence>
<keyword evidence="1" id="KW-0732">Signal</keyword>
<name>A0A370DGV5_9GAMM</name>